<evidence type="ECO:0000313" key="2">
    <source>
        <dbReference type="EMBL" id="EDM04181.1"/>
    </source>
</evidence>
<sequence length="78" mass="8835">MYQHQPESLPLLPQHQHMHRLINQPSPPLSPPPFPESKNTALQNTVVVQSKGKDKVYVNEDSLNPEEESQWPSEVPSA</sequence>
<dbReference type="Proteomes" id="UP000234681">
    <property type="component" value="Chromosome 10"/>
</dbReference>
<name>A6HDS6_RAT</name>
<dbReference type="AlphaFoldDB" id="A6HDS6"/>
<feature type="region of interest" description="Disordered" evidence="1">
    <location>
        <begin position="1"/>
        <end position="78"/>
    </location>
</feature>
<dbReference type="EMBL" id="CH473948">
    <property type="protein sequence ID" value="EDM04181.1"/>
    <property type="molecule type" value="Genomic_DNA"/>
</dbReference>
<protein>
    <submittedName>
        <fullName evidence="2">RCG35476</fullName>
    </submittedName>
</protein>
<evidence type="ECO:0000256" key="1">
    <source>
        <dbReference type="SAM" id="MobiDB-lite"/>
    </source>
</evidence>
<reference evidence="2 3" key="1">
    <citation type="submission" date="2005-07" db="EMBL/GenBank/DDBJ databases">
        <authorList>
            <person name="Mural R.J."/>
            <person name="Li P.W."/>
            <person name="Adams M.D."/>
            <person name="Amanatides P.G."/>
            <person name="Baden-Tillson H."/>
            <person name="Barnstead M."/>
            <person name="Chin S.H."/>
            <person name="Dew I."/>
            <person name="Evans C.A."/>
            <person name="Ferriera S."/>
            <person name="Flanigan M."/>
            <person name="Fosler C."/>
            <person name="Glodek A."/>
            <person name="Gu Z."/>
            <person name="Holt R.A."/>
            <person name="Jennings D."/>
            <person name="Kraft C.L."/>
            <person name="Lu F."/>
            <person name="Nguyen T."/>
            <person name="Nusskern D.R."/>
            <person name="Pfannkoch C.M."/>
            <person name="Sitter C."/>
            <person name="Sutton G.G."/>
            <person name="Venter J.C."/>
            <person name="Wang Z."/>
            <person name="Woodage T."/>
            <person name="Zheng X.H."/>
            <person name="Zhong F."/>
        </authorList>
    </citation>
    <scope>NUCLEOTIDE SEQUENCE [LARGE SCALE GENOMIC DNA]</scope>
    <source>
        <strain>BN</strain>
        <strain evidence="3">Sprague-Dawley</strain>
    </source>
</reference>
<feature type="compositionally biased region" description="Polar residues" evidence="1">
    <location>
        <begin position="38"/>
        <end position="48"/>
    </location>
</feature>
<proteinExistence type="predicted"/>
<gene>
    <name evidence="2" type="ORF">rCG_35476</name>
</gene>
<evidence type="ECO:0000313" key="3">
    <source>
        <dbReference type="Proteomes" id="UP000234681"/>
    </source>
</evidence>
<accession>A6HDS6</accession>
<feature type="compositionally biased region" description="Pro residues" evidence="1">
    <location>
        <begin position="25"/>
        <end position="35"/>
    </location>
</feature>
<organism evidence="2 3">
    <name type="scientific">Rattus norvegicus</name>
    <name type="common">Rat</name>
    <dbReference type="NCBI Taxonomy" id="10116"/>
    <lineage>
        <taxon>Eukaryota</taxon>
        <taxon>Metazoa</taxon>
        <taxon>Chordata</taxon>
        <taxon>Craniata</taxon>
        <taxon>Vertebrata</taxon>
        <taxon>Euteleostomi</taxon>
        <taxon>Mammalia</taxon>
        <taxon>Eutheria</taxon>
        <taxon>Euarchontoglires</taxon>
        <taxon>Glires</taxon>
        <taxon>Rodentia</taxon>
        <taxon>Myomorpha</taxon>
        <taxon>Muroidea</taxon>
        <taxon>Muridae</taxon>
        <taxon>Murinae</taxon>
        <taxon>Rattus</taxon>
    </lineage>
</organism>